<organism evidence="2 3">
    <name type="scientific">Spirosoma linguale (strain ATCC 33905 / DSM 74 / LMG 10896 / Claus 1)</name>
    <dbReference type="NCBI Taxonomy" id="504472"/>
    <lineage>
        <taxon>Bacteria</taxon>
        <taxon>Pseudomonadati</taxon>
        <taxon>Bacteroidota</taxon>
        <taxon>Cytophagia</taxon>
        <taxon>Cytophagales</taxon>
        <taxon>Cytophagaceae</taxon>
        <taxon>Spirosoma</taxon>
    </lineage>
</organism>
<dbReference type="InterPro" id="IPR054105">
    <property type="entry name" value="WHD_NrtR"/>
</dbReference>
<dbReference type="KEGG" id="sli:Slin_0652"/>
<dbReference type="SUPFAM" id="SSF46785">
    <property type="entry name" value="Winged helix' DNA-binding domain"/>
    <property type="match status" value="1"/>
</dbReference>
<dbReference type="InterPro" id="IPR015797">
    <property type="entry name" value="NUDIX_hydrolase-like_dom_sf"/>
</dbReference>
<dbReference type="EMBL" id="CP001769">
    <property type="protein sequence ID" value="ADB36715.1"/>
    <property type="molecule type" value="Genomic_DNA"/>
</dbReference>
<gene>
    <name evidence="2" type="ordered locus">Slin_0652</name>
</gene>
<sequence>MSHQLSPEEVSPAGVDFLPGLALDFVIFGFHQNQLKILLLEYRNTGLFALPGGFIRQNENLNDAARRVLAERTSLTDIFLEQFYTFGDLARYDVAPMRAIMEAKGITPTDNHWLLRRFVSVGYYALIDFTKAVPIPDSLSDTCTWYELTALPTLIQDHRLIVQKALETLRADLDQKLTGFNQWAAPLLSDIFTMADLQRLYETILGQPLHRSSFQRKMLSLGILERLDKKYGGGAHKAPYLYRFKTDTNPGPIE</sequence>
<dbReference type="Gene3D" id="3.90.79.10">
    <property type="entry name" value="Nucleoside Triphosphate Pyrophosphohydrolase"/>
    <property type="match status" value="1"/>
</dbReference>
<dbReference type="Gene3D" id="1.10.10.10">
    <property type="entry name" value="Winged helix-like DNA-binding domain superfamily/Winged helix DNA-binding domain"/>
    <property type="match status" value="1"/>
</dbReference>
<dbReference type="GO" id="GO:0016787">
    <property type="term" value="F:hydrolase activity"/>
    <property type="evidence" value="ECO:0007669"/>
    <property type="project" value="UniProtKB-KW"/>
</dbReference>
<protein>
    <submittedName>
        <fullName evidence="2">NUDIX hydrolase</fullName>
    </submittedName>
</protein>
<evidence type="ECO:0000259" key="1">
    <source>
        <dbReference type="PROSITE" id="PS51462"/>
    </source>
</evidence>
<accession>D2QGA8</accession>
<feature type="domain" description="Nudix hydrolase" evidence="1">
    <location>
        <begin position="20"/>
        <end position="168"/>
    </location>
</feature>
<dbReference type="PANTHER" id="PTHR43736">
    <property type="entry name" value="ADP-RIBOSE PYROPHOSPHATASE"/>
    <property type="match status" value="1"/>
</dbReference>
<dbReference type="CDD" id="cd18873">
    <property type="entry name" value="NUDIX_NadM_like"/>
    <property type="match status" value="1"/>
</dbReference>
<evidence type="ECO:0000313" key="2">
    <source>
        <dbReference type="EMBL" id="ADB36715.1"/>
    </source>
</evidence>
<name>D2QGA8_SPILD</name>
<dbReference type="eggNOG" id="COG4111">
    <property type="taxonomic scope" value="Bacteria"/>
</dbReference>
<dbReference type="AlphaFoldDB" id="D2QGA8"/>
<keyword evidence="2" id="KW-0378">Hydrolase</keyword>
<dbReference type="HOGENOM" id="CLU_037162_3_1_10"/>
<dbReference type="InterPro" id="IPR036388">
    <property type="entry name" value="WH-like_DNA-bd_sf"/>
</dbReference>
<dbReference type="Proteomes" id="UP000002028">
    <property type="component" value="Chromosome"/>
</dbReference>
<dbReference type="SUPFAM" id="SSF55811">
    <property type="entry name" value="Nudix"/>
    <property type="match status" value="1"/>
</dbReference>
<dbReference type="STRING" id="504472.Slin_0652"/>
<dbReference type="InterPro" id="IPR036390">
    <property type="entry name" value="WH_DNA-bd_sf"/>
</dbReference>
<dbReference type="InterPro" id="IPR000086">
    <property type="entry name" value="NUDIX_hydrolase_dom"/>
</dbReference>
<dbReference type="Pfam" id="PF00293">
    <property type="entry name" value="NUDIX"/>
    <property type="match status" value="1"/>
</dbReference>
<keyword evidence="3" id="KW-1185">Reference proteome</keyword>
<dbReference type="PANTHER" id="PTHR43736:SF4">
    <property type="entry name" value="SLR1690 PROTEIN"/>
    <property type="match status" value="1"/>
</dbReference>
<dbReference type="RefSeq" id="WP_012925267.1">
    <property type="nucleotide sequence ID" value="NC_013730.1"/>
</dbReference>
<dbReference type="PROSITE" id="PS51462">
    <property type="entry name" value="NUDIX"/>
    <property type="match status" value="1"/>
</dbReference>
<proteinExistence type="predicted"/>
<reference evidence="2 3" key="1">
    <citation type="journal article" date="2010" name="Stand. Genomic Sci.">
        <title>Complete genome sequence of Spirosoma linguale type strain (1).</title>
        <authorList>
            <person name="Lail K."/>
            <person name="Sikorski J."/>
            <person name="Saunders E."/>
            <person name="Lapidus A."/>
            <person name="Glavina Del Rio T."/>
            <person name="Copeland A."/>
            <person name="Tice H."/>
            <person name="Cheng J.-F."/>
            <person name="Lucas S."/>
            <person name="Nolan M."/>
            <person name="Bruce D."/>
            <person name="Goodwin L."/>
            <person name="Pitluck S."/>
            <person name="Ivanova N."/>
            <person name="Mavromatis K."/>
            <person name="Ovchinnikova G."/>
            <person name="Pati A."/>
            <person name="Chen A."/>
            <person name="Palaniappan K."/>
            <person name="Land M."/>
            <person name="Hauser L."/>
            <person name="Chang Y.-J."/>
            <person name="Jeffries C.D."/>
            <person name="Chain P."/>
            <person name="Brettin T."/>
            <person name="Detter J.C."/>
            <person name="Schuetze A."/>
            <person name="Rohde M."/>
            <person name="Tindall B.J."/>
            <person name="Goeker M."/>
            <person name="Bristow J."/>
            <person name="Eisen J.A."/>
            <person name="Markowitz V."/>
            <person name="Hugenholtz P."/>
            <person name="Kyrpides N.C."/>
            <person name="Klenk H.-P."/>
            <person name="Chen F."/>
        </authorList>
    </citation>
    <scope>NUCLEOTIDE SEQUENCE [LARGE SCALE GENOMIC DNA]</scope>
    <source>
        <strain evidence="3">ATCC 33905 / DSM 74 / LMG 10896 / Claus 1</strain>
    </source>
</reference>
<evidence type="ECO:0000313" key="3">
    <source>
        <dbReference type="Proteomes" id="UP000002028"/>
    </source>
</evidence>
<dbReference type="eggNOG" id="COG1051">
    <property type="taxonomic scope" value="Bacteria"/>
</dbReference>
<dbReference type="Pfam" id="PF21906">
    <property type="entry name" value="WHD_NrtR"/>
    <property type="match status" value="1"/>
</dbReference>